<gene>
    <name evidence="3" type="ORF">ANE_LOCUS18374</name>
</gene>
<reference evidence="3" key="1">
    <citation type="submission" date="2019-07" db="EMBL/GenBank/DDBJ databases">
        <authorList>
            <person name="Dittberner H."/>
        </authorList>
    </citation>
    <scope>NUCLEOTIDE SEQUENCE [LARGE SCALE GENOMIC DNA]</scope>
</reference>
<feature type="compositionally biased region" description="Pro residues" evidence="1">
    <location>
        <begin position="62"/>
        <end position="75"/>
    </location>
</feature>
<organism evidence="3 4">
    <name type="scientific">Arabis nemorensis</name>
    <dbReference type="NCBI Taxonomy" id="586526"/>
    <lineage>
        <taxon>Eukaryota</taxon>
        <taxon>Viridiplantae</taxon>
        <taxon>Streptophyta</taxon>
        <taxon>Embryophyta</taxon>
        <taxon>Tracheophyta</taxon>
        <taxon>Spermatophyta</taxon>
        <taxon>Magnoliopsida</taxon>
        <taxon>eudicotyledons</taxon>
        <taxon>Gunneridae</taxon>
        <taxon>Pentapetalae</taxon>
        <taxon>rosids</taxon>
        <taxon>malvids</taxon>
        <taxon>Brassicales</taxon>
        <taxon>Brassicaceae</taxon>
        <taxon>Arabideae</taxon>
        <taxon>Arabis</taxon>
    </lineage>
</organism>
<accession>A0A565C2R7</accession>
<name>A0A565C2R7_9BRAS</name>
<feature type="signal peptide" evidence="2">
    <location>
        <begin position="1"/>
        <end position="30"/>
    </location>
</feature>
<sequence>MTKRDQADLKHVFLLLVVLLVSCSIDHAIASPQELLTGWREKLIKVIPSRSRRGHGYYVGFPAPPPPLQSPPPSLAPSSMSLSSR</sequence>
<comment type="caution">
    <text evidence="3">The sequence shown here is derived from an EMBL/GenBank/DDBJ whole genome shotgun (WGS) entry which is preliminary data.</text>
</comment>
<proteinExistence type="predicted"/>
<feature type="region of interest" description="Disordered" evidence="1">
    <location>
        <begin position="58"/>
        <end position="85"/>
    </location>
</feature>
<keyword evidence="2" id="KW-0732">Signal</keyword>
<evidence type="ECO:0000256" key="1">
    <source>
        <dbReference type="SAM" id="MobiDB-lite"/>
    </source>
</evidence>
<evidence type="ECO:0000256" key="2">
    <source>
        <dbReference type="SAM" id="SignalP"/>
    </source>
</evidence>
<dbReference type="Proteomes" id="UP000489600">
    <property type="component" value="Unassembled WGS sequence"/>
</dbReference>
<dbReference type="AlphaFoldDB" id="A0A565C2R7"/>
<feature type="compositionally biased region" description="Low complexity" evidence="1">
    <location>
        <begin position="76"/>
        <end position="85"/>
    </location>
</feature>
<protein>
    <submittedName>
        <fullName evidence="3">Uncharacterized protein</fullName>
    </submittedName>
</protein>
<evidence type="ECO:0000313" key="4">
    <source>
        <dbReference type="Proteomes" id="UP000489600"/>
    </source>
</evidence>
<dbReference type="EMBL" id="CABITT030000006">
    <property type="protein sequence ID" value="VVB07930.1"/>
    <property type="molecule type" value="Genomic_DNA"/>
</dbReference>
<dbReference type="PROSITE" id="PS51257">
    <property type="entry name" value="PROKAR_LIPOPROTEIN"/>
    <property type="match status" value="1"/>
</dbReference>
<keyword evidence="4" id="KW-1185">Reference proteome</keyword>
<evidence type="ECO:0000313" key="3">
    <source>
        <dbReference type="EMBL" id="VVB07930.1"/>
    </source>
</evidence>
<feature type="chain" id="PRO_5022073153" evidence="2">
    <location>
        <begin position="31"/>
        <end position="85"/>
    </location>
</feature>
<dbReference type="OrthoDB" id="10451887at2759"/>